<keyword evidence="2" id="KW-1185">Reference proteome</keyword>
<sequence>MDTNDFALEEMVKFKQWEMEKKMEFIETYKLYADTPRKRFCVQWNRFKICIALFYTITASSLISHF</sequence>
<gene>
    <name evidence="1" type="ORF">D0466_19620</name>
</gene>
<evidence type="ECO:0000313" key="2">
    <source>
        <dbReference type="Proteomes" id="UP000262939"/>
    </source>
</evidence>
<evidence type="ECO:0000313" key="1">
    <source>
        <dbReference type="EMBL" id="RFU61034.1"/>
    </source>
</evidence>
<dbReference type="Proteomes" id="UP000262939">
    <property type="component" value="Unassembled WGS sequence"/>
</dbReference>
<organism evidence="1 2">
    <name type="scientific">Peribacillus glennii</name>
    <dbReference type="NCBI Taxonomy" id="2303991"/>
    <lineage>
        <taxon>Bacteria</taxon>
        <taxon>Bacillati</taxon>
        <taxon>Bacillota</taxon>
        <taxon>Bacilli</taxon>
        <taxon>Bacillales</taxon>
        <taxon>Bacillaceae</taxon>
        <taxon>Peribacillus</taxon>
    </lineage>
</organism>
<reference evidence="1 2" key="1">
    <citation type="submission" date="2018-08" db="EMBL/GenBank/DDBJ databases">
        <title>Bacillus chawlae sp. nov., Bacillus glennii sp. nov., and Bacillus saganii sp. nov. Isolated from the Vehicle Assembly Building at Kennedy Space Center where the Viking Spacecraft were Assembled.</title>
        <authorList>
            <person name="Seuylemezian A."/>
            <person name="Vaishampayan P."/>
        </authorList>
    </citation>
    <scope>NUCLEOTIDE SEQUENCE [LARGE SCALE GENOMIC DNA]</scope>
    <source>
        <strain evidence="1 2">V44-8</strain>
    </source>
</reference>
<dbReference type="OrthoDB" id="2943297at2"/>
<dbReference type="AlphaFoldDB" id="A0A372L764"/>
<protein>
    <submittedName>
        <fullName evidence="1">Uncharacterized protein</fullName>
    </submittedName>
</protein>
<dbReference type="RefSeq" id="WP_117324215.1">
    <property type="nucleotide sequence ID" value="NZ_QVTD01000018.1"/>
</dbReference>
<proteinExistence type="predicted"/>
<accession>A0A372L764</accession>
<comment type="caution">
    <text evidence="1">The sequence shown here is derived from an EMBL/GenBank/DDBJ whole genome shotgun (WGS) entry which is preliminary data.</text>
</comment>
<dbReference type="EMBL" id="QVTD01000018">
    <property type="protein sequence ID" value="RFU61034.1"/>
    <property type="molecule type" value="Genomic_DNA"/>
</dbReference>
<name>A0A372L764_9BACI</name>